<gene>
    <name evidence="2" type="ORF">BZM27_11055</name>
</gene>
<dbReference type="Gene3D" id="3.40.50.300">
    <property type="entry name" value="P-loop containing nucleotide triphosphate hydrolases"/>
    <property type="match status" value="1"/>
</dbReference>
<protein>
    <recommendedName>
        <fullName evidence="1">AAA+ ATPase domain-containing protein</fullName>
    </recommendedName>
</protein>
<evidence type="ECO:0000313" key="3">
    <source>
        <dbReference type="Proteomes" id="UP000294200"/>
    </source>
</evidence>
<dbReference type="InterPro" id="IPR057574">
    <property type="entry name" value="nSTAND_NTPase5_dom"/>
</dbReference>
<dbReference type="InterPro" id="IPR003593">
    <property type="entry name" value="AAA+_ATPase"/>
</dbReference>
<evidence type="ECO:0000259" key="1">
    <source>
        <dbReference type="SMART" id="SM00382"/>
    </source>
</evidence>
<accession>A0A4R0XPU7</accession>
<evidence type="ECO:0000313" key="2">
    <source>
        <dbReference type="EMBL" id="TCG08601.1"/>
    </source>
</evidence>
<dbReference type="InterPro" id="IPR027417">
    <property type="entry name" value="P-loop_NTPase"/>
</dbReference>
<sequence length="930" mass="102891">MSRSINMHAWFVDGADMRTRSRQGGRTALNGYEYQAAHAVHFITQLLTCEGGLVQVRYEGAQDIDVMFGDGRQVYIQYKETSGREYSFEDLREILHGFMRDVIDACGHPPDLDRLATLKLEFLLVSTGVFVGTEMMRLIRGSYTKILAANLAKGFTYSEKPIKKAEHKAVAEYVLKNVSVRLSSKLQECDEPNLLATARLALFGVPAPRISASIARLKELLTPPRNTFSADAVLCLDGLPDYHPASSRSPVRIVPSETFFPAQAYVEQEFRESGRVSWPAIHFGLDAARDCTAAIHRNIIDLGKASGVVLVAGPAGSGKSTVIRRVAWEIHRAGKALVFEIPNPSVLYSQAWDEIVRLAELANRPALIVVDDISNHQNVLDELRRNSLGNVIVIASDRNARCIPTSFPVHVCAHRLDEVSSKELGNLAVQLGRRLSATQVAKLKGLMRDGEIFALSLVLRGSSLPDLAERTLTLQKQHVPELRDLFLCLCICGVYDQAIPVTLLSRIEPSAEVWNKAKAERLVFEEPNNRLRSGHAKLASTIIEQVRPDVTRLKIALLERADVSDTVERRFALGLLQNGLSRNVEELVRFADQLSAFAAALAPVGDYLDLSRCARILGTVKNAGAVELTAAEDGVKSATRADRVRTGHDAVVFMRQSSDFESSFAVVARVFASSTVQFGRNSFMRWVIERGLGQVALQREAVSLQFGWIRSKDFPVPETLALLNCIVHTNPKLPDEAISHFAAMVKTILEEVEYPPDSRSKLTLLLVACEAIYTRLRLQSLFEVFLQRVRNSFGDAGLAANVQLLRSLIRAARDAGKSKGQRDTFRTVARLLPQVKDEQIRGVYMALLSLVPKTQKSLLINWSKKFQMASPVKAVAFAHEFARAVEQGTFFESPGCHFSFSVKRTMSGNPVIKSPLPILACKTPGDESQE</sequence>
<dbReference type="CDD" id="cd00009">
    <property type="entry name" value="AAA"/>
    <property type="match status" value="1"/>
</dbReference>
<name>A0A4R0XPU7_9BURK</name>
<reference evidence="2 3" key="1">
    <citation type="submission" date="2017-02" db="EMBL/GenBank/DDBJ databases">
        <title>Paraburkholderia sophoroidis sp. nov. and Paraburkholderia steynii sp. nov. rhizobial symbionts of the fynbos legume Hypocalyptus sophoroides.</title>
        <authorList>
            <person name="Steenkamp E.T."/>
            <person name="Beukes C.W."/>
            <person name="Van Zyl E."/>
            <person name="Avontuur J."/>
            <person name="Chan W.Y."/>
            <person name="Hassen A."/>
            <person name="Palmer M."/>
            <person name="Mthombeni L."/>
            <person name="Phalane F."/>
            <person name="Sereme K."/>
            <person name="Venter S.N."/>
        </authorList>
    </citation>
    <scope>NUCLEOTIDE SEQUENCE [LARGE SCALE GENOMIC DNA]</scope>
    <source>
        <strain evidence="2 3">HC1.1ba</strain>
    </source>
</reference>
<dbReference type="Proteomes" id="UP000294200">
    <property type="component" value="Unassembled WGS sequence"/>
</dbReference>
<keyword evidence="3" id="KW-1185">Reference proteome</keyword>
<dbReference type="SMART" id="SM00382">
    <property type="entry name" value="AAA"/>
    <property type="match status" value="1"/>
</dbReference>
<dbReference type="AlphaFoldDB" id="A0A4R0XPU7"/>
<dbReference type="EMBL" id="MWML01000030">
    <property type="protein sequence ID" value="TCG08601.1"/>
    <property type="molecule type" value="Genomic_DNA"/>
</dbReference>
<dbReference type="SUPFAM" id="SSF52540">
    <property type="entry name" value="P-loop containing nucleoside triphosphate hydrolases"/>
    <property type="match status" value="1"/>
</dbReference>
<dbReference type="Pfam" id="PF25199">
    <property type="entry name" value="nSTAND_NTPase5"/>
    <property type="match status" value="1"/>
</dbReference>
<organism evidence="2 3">
    <name type="scientific">Paraburkholderia steynii</name>
    <dbReference type="NCBI Taxonomy" id="1245441"/>
    <lineage>
        <taxon>Bacteria</taxon>
        <taxon>Pseudomonadati</taxon>
        <taxon>Pseudomonadota</taxon>
        <taxon>Betaproteobacteria</taxon>
        <taxon>Burkholderiales</taxon>
        <taxon>Burkholderiaceae</taxon>
        <taxon>Paraburkholderia</taxon>
    </lineage>
</organism>
<comment type="caution">
    <text evidence="2">The sequence shown here is derived from an EMBL/GenBank/DDBJ whole genome shotgun (WGS) entry which is preliminary data.</text>
</comment>
<feature type="domain" description="AAA+ ATPase" evidence="1">
    <location>
        <begin position="305"/>
        <end position="482"/>
    </location>
</feature>
<proteinExistence type="predicted"/>